<dbReference type="Proteomes" id="UP000266305">
    <property type="component" value="Unassembled WGS sequence"/>
</dbReference>
<dbReference type="InterPro" id="IPR005920">
    <property type="entry name" value="HutI"/>
</dbReference>
<dbReference type="Pfam" id="PF01979">
    <property type="entry name" value="Amidohydro_1"/>
    <property type="match status" value="1"/>
</dbReference>
<organism evidence="10 11">
    <name type="scientific">Cereibacter sphaeroides</name>
    <name type="common">Rhodobacter sphaeroides</name>
    <dbReference type="NCBI Taxonomy" id="1063"/>
    <lineage>
        <taxon>Bacteria</taxon>
        <taxon>Pseudomonadati</taxon>
        <taxon>Pseudomonadota</taxon>
        <taxon>Alphaproteobacteria</taxon>
        <taxon>Rhodobacterales</taxon>
        <taxon>Paracoccaceae</taxon>
        <taxon>Cereibacter</taxon>
    </lineage>
</organism>
<keyword evidence="4 8" id="KW-0378">Hydrolase</keyword>
<feature type="binding site" evidence="8">
    <location>
        <position position="65"/>
    </location>
    <ligand>
        <name>Fe(3+)</name>
        <dbReference type="ChEBI" id="CHEBI:29034"/>
    </ligand>
</feature>
<evidence type="ECO:0000256" key="2">
    <source>
        <dbReference type="ARBA" id="ARBA00022490"/>
    </source>
</evidence>
<evidence type="ECO:0000256" key="4">
    <source>
        <dbReference type="ARBA" id="ARBA00022801"/>
    </source>
</evidence>
<evidence type="ECO:0000256" key="5">
    <source>
        <dbReference type="ARBA" id="ARBA00022808"/>
    </source>
</evidence>
<feature type="binding site" evidence="8">
    <location>
        <position position="233"/>
    </location>
    <ligand>
        <name>Zn(2+)</name>
        <dbReference type="ChEBI" id="CHEBI:29105"/>
    </ligand>
</feature>
<dbReference type="InterPro" id="IPR006680">
    <property type="entry name" value="Amidohydro-rel"/>
</dbReference>
<evidence type="ECO:0000313" key="11">
    <source>
        <dbReference type="Proteomes" id="UP000266305"/>
    </source>
</evidence>
<comment type="similarity">
    <text evidence="8">Belongs to the metallo-dependent hydrolases superfamily. HutI family.</text>
</comment>
<feature type="binding site" evidence="8">
    <location>
        <position position="233"/>
    </location>
    <ligand>
        <name>Fe(3+)</name>
        <dbReference type="ChEBI" id="CHEBI:29034"/>
    </ligand>
</feature>
<feature type="binding site" evidence="8">
    <location>
        <position position="236"/>
    </location>
    <ligand>
        <name>4-imidazolone-5-propanoate</name>
        <dbReference type="ChEBI" id="CHEBI:77893"/>
    </ligand>
</feature>
<dbReference type="GO" id="GO:0005506">
    <property type="term" value="F:iron ion binding"/>
    <property type="evidence" value="ECO:0007669"/>
    <property type="project" value="UniProtKB-UniRule"/>
</dbReference>
<feature type="binding site" evidence="8">
    <location>
        <position position="308"/>
    </location>
    <ligand>
        <name>Zn(2+)</name>
        <dbReference type="ChEBI" id="CHEBI:29105"/>
    </ligand>
</feature>
<keyword evidence="7 8" id="KW-0408">Iron</keyword>
<dbReference type="SUPFAM" id="SSF51338">
    <property type="entry name" value="Composite domain of metallo-dependent hydrolases"/>
    <property type="match status" value="1"/>
</dbReference>
<feature type="binding site" evidence="8">
    <location>
        <position position="63"/>
    </location>
    <ligand>
        <name>Zn(2+)</name>
        <dbReference type="ChEBI" id="CHEBI:29105"/>
    </ligand>
</feature>
<feature type="binding site" evidence="8">
    <location>
        <position position="310"/>
    </location>
    <ligand>
        <name>N-formimidoyl-L-glutamate</name>
        <dbReference type="ChEBI" id="CHEBI:58928"/>
    </ligand>
</feature>
<evidence type="ECO:0000256" key="1">
    <source>
        <dbReference type="ARBA" id="ARBA00012864"/>
    </source>
</evidence>
<feature type="domain" description="Amidohydrolase-related" evidence="9">
    <location>
        <begin position="56"/>
        <end position="372"/>
    </location>
</feature>
<dbReference type="RefSeq" id="WP_119000606.1">
    <property type="nucleotide sequence ID" value="NZ_QWGP01000017.1"/>
</dbReference>
<dbReference type="GO" id="GO:0050480">
    <property type="term" value="F:imidazolonepropionase activity"/>
    <property type="evidence" value="ECO:0007669"/>
    <property type="project" value="UniProtKB-UniRule"/>
</dbReference>
<dbReference type="PANTHER" id="PTHR42752">
    <property type="entry name" value="IMIDAZOLONEPROPIONASE"/>
    <property type="match status" value="1"/>
</dbReference>
<dbReference type="PANTHER" id="PTHR42752:SF1">
    <property type="entry name" value="IMIDAZOLONEPROPIONASE-RELATED"/>
    <property type="match status" value="1"/>
</dbReference>
<keyword evidence="2 8" id="KW-0963">Cytoplasm</keyword>
<keyword evidence="5 8" id="KW-0369">Histidine metabolism</keyword>
<protein>
    <recommendedName>
        <fullName evidence="1 8">Imidazolonepropionase</fullName>
        <ecNumber evidence="1 8">3.5.2.7</ecNumber>
    </recommendedName>
    <alternativeName>
        <fullName evidence="8">Imidazolone-5-propionate hydrolase</fullName>
    </alternativeName>
</protein>
<comment type="cofactor">
    <cofactor evidence="8">
        <name>Zn(2+)</name>
        <dbReference type="ChEBI" id="CHEBI:29105"/>
    </cofactor>
    <cofactor evidence="8">
        <name>Fe(3+)</name>
        <dbReference type="ChEBI" id="CHEBI:29034"/>
    </cofactor>
    <text evidence="8">Binds 1 zinc or iron ion per subunit.</text>
</comment>
<dbReference type="InterPro" id="IPR011059">
    <property type="entry name" value="Metal-dep_hydrolase_composite"/>
</dbReference>
<dbReference type="NCBIfam" id="TIGR01224">
    <property type="entry name" value="hutI"/>
    <property type="match status" value="1"/>
</dbReference>
<dbReference type="EC" id="3.5.2.7" evidence="1 8"/>
<dbReference type="GO" id="GO:0008270">
    <property type="term" value="F:zinc ion binding"/>
    <property type="evidence" value="ECO:0007669"/>
    <property type="project" value="UniProtKB-UniRule"/>
</dbReference>
<evidence type="ECO:0000256" key="8">
    <source>
        <dbReference type="HAMAP-Rule" id="MF_00372"/>
    </source>
</evidence>
<feature type="binding site" evidence="8">
    <location>
        <position position="65"/>
    </location>
    <ligand>
        <name>Zn(2+)</name>
        <dbReference type="ChEBI" id="CHEBI:29105"/>
    </ligand>
</feature>
<feature type="binding site" evidence="8">
    <location>
        <position position="135"/>
    </location>
    <ligand>
        <name>N-formimidoyl-L-glutamate</name>
        <dbReference type="ChEBI" id="CHEBI:58928"/>
    </ligand>
</feature>
<keyword evidence="6 8" id="KW-0862">Zinc</keyword>
<feature type="binding site" evidence="8">
    <location>
        <position position="63"/>
    </location>
    <ligand>
        <name>Fe(3+)</name>
        <dbReference type="ChEBI" id="CHEBI:29034"/>
    </ligand>
</feature>
<feature type="binding site" evidence="8">
    <location>
        <position position="313"/>
    </location>
    <ligand>
        <name>4-imidazolone-5-propanoate</name>
        <dbReference type="ChEBI" id="CHEBI:77893"/>
    </ligand>
</feature>
<keyword evidence="3 8" id="KW-0479">Metal-binding</keyword>
<comment type="caution">
    <text evidence="10">The sequence shown here is derived from an EMBL/GenBank/DDBJ whole genome shotgun (WGS) entry which is preliminary data.</text>
</comment>
<reference evidence="10 11" key="1">
    <citation type="submission" date="2018-08" db="EMBL/GenBank/DDBJ databases">
        <title>Draft genome sequence of Rhodobacter sphaeroides FY.</title>
        <authorList>
            <person name="Rayyan A."/>
            <person name="Meyer T.E."/>
            <person name="Kyndt J.A."/>
        </authorList>
    </citation>
    <scope>NUCLEOTIDE SEQUENCE [LARGE SCALE GENOMIC DNA]</scope>
    <source>
        <strain evidence="10 11">FY</strain>
    </source>
</reference>
<evidence type="ECO:0000259" key="9">
    <source>
        <dbReference type="Pfam" id="PF01979"/>
    </source>
</evidence>
<evidence type="ECO:0000256" key="7">
    <source>
        <dbReference type="ARBA" id="ARBA00023004"/>
    </source>
</evidence>
<dbReference type="AlphaFoldDB" id="A0AAX1UIV3"/>
<sequence>MMILGNLRVATLSDGYGLIPDAAILIESGRIQWVGPEAHLPPSAAPRHDMGGRLCTPALIDCHTHAVFAGTRAAEFEMRLKGASYAEVAAAGGGIVSTVTATRAASAEELLAASLPRIDAMLAGGVGTVEIKSGYGLDIETELRMLRVARRIGQLRKVRVRTSFLGAHAVPPDHRGRPDAYLAEVVLPALKVAQDEGLVDAVDGFCEGIAFSPAQIAHLFAQAHKLRLPVKLHAEQLSNLGGAALAARHDALSADHLEYLDAEGVAALAAAGTVAVLLPGAFYALRETQAPPVAALRAAGVPMAVATDLNPGTSPLGALGLAMNMACTLFRLTPEEALAGTTIHAARALGLSDTGRIASGFRADLAIWEAEHPAELSWRIGPAPLHARLHEGEFV</sequence>
<gene>
    <name evidence="8" type="primary">hutI</name>
    <name evidence="10" type="ORF">D1114_14730</name>
</gene>
<proteinExistence type="inferred from homology"/>
<dbReference type="GO" id="GO:0005737">
    <property type="term" value="C:cytoplasm"/>
    <property type="evidence" value="ECO:0007669"/>
    <property type="project" value="UniProtKB-SubCell"/>
</dbReference>
<dbReference type="Gene3D" id="2.30.40.10">
    <property type="entry name" value="Urease, subunit C, domain 1"/>
    <property type="match status" value="1"/>
</dbReference>
<comment type="subcellular location">
    <subcellularLocation>
        <location evidence="8">Cytoplasm</location>
    </subcellularLocation>
</comment>
<evidence type="ECO:0000256" key="6">
    <source>
        <dbReference type="ARBA" id="ARBA00022833"/>
    </source>
</evidence>
<comment type="catalytic activity">
    <reaction evidence="8">
        <text>4-imidazolone-5-propanoate + H2O = N-formimidoyl-L-glutamate</text>
        <dbReference type="Rhea" id="RHEA:23660"/>
        <dbReference type="ChEBI" id="CHEBI:15377"/>
        <dbReference type="ChEBI" id="CHEBI:58928"/>
        <dbReference type="ChEBI" id="CHEBI:77893"/>
        <dbReference type="EC" id="3.5.2.7"/>
    </reaction>
</comment>
<dbReference type="InterPro" id="IPR032466">
    <property type="entry name" value="Metal_Hydrolase"/>
</dbReference>
<dbReference type="Gene3D" id="3.20.20.140">
    <property type="entry name" value="Metal-dependent hydrolases"/>
    <property type="match status" value="1"/>
</dbReference>
<feature type="binding site" evidence="8">
    <location>
        <position position="308"/>
    </location>
    <ligand>
        <name>Fe(3+)</name>
        <dbReference type="ChEBI" id="CHEBI:29034"/>
    </ligand>
</feature>
<dbReference type="GO" id="GO:0019556">
    <property type="term" value="P:L-histidine catabolic process to glutamate and formamide"/>
    <property type="evidence" value="ECO:0007669"/>
    <property type="project" value="UniProtKB-UniRule"/>
</dbReference>
<feature type="binding site" evidence="8">
    <location>
        <position position="72"/>
    </location>
    <ligand>
        <name>4-imidazolone-5-propanoate</name>
        <dbReference type="ChEBI" id="CHEBI:77893"/>
    </ligand>
</feature>
<dbReference type="HAMAP" id="MF_00372">
    <property type="entry name" value="HutI"/>
    <property type="match status" value="1"/>
</dbReference>
<dbReference type="FunFam" id="3.20.20.140:FF:000007">
    <property type="entry name" value="Imidazolonepropionase"/>
    <property type="match status" value="1"/>
</dbReference>
<evidence type="ECO:0000313" key="10">
    <source>
        <dbReference type="EMBL" id="RHZ93449.1"/>
    </source>
</evidence>
<feature type="binding site" evidence="8">
    <location>
        <position position="135"/>
    </location>
    <ligand>
        <name>4-imidazolone-5-propanoate</name>
        <dbReference type="ChEBI" id="CHEBI:77893"/>
    </ligand>
</feature>
<name>A0AAX1UIV3_CERSP</name>
<dbReference type="SUPFAM" id="SSF51556">
    <property type="entry name" value="Metallo-dependent hydrolases"/>
    <property type="match status" value="1"/>
</dbReference>
<accession>A0AAX1UIV3</accession>
<dbReference type="EMBL" id="QWGP01000017">
    <property type="protein sequence ID" value="RHZ93449.1"/>
    <property type="molecule type" value="Genomic_DNA"/>
</dbReference>
<feature type="binding site" evidence="8">
    <location>
        <position position="168"/>
    </location>
    <ligand>
        <name>4-imidazolone-5-propanoate</name>
        <dbReference type="ChEBI" id="CHEBI:77893"/>
    </ligand>
</feature>
<comment type="function">
    <text evidence="8">Catalyzes the hydrolytic cleavage of the carbon-nitrogen bond in imidazolone-5-propanoate to yield N-formimidoyl-L-glutamate. It is the third step in the universal histidine degradation pathway.</text>
</comment>
<evidence type="ECO:0000256" key="3">
    <source>
        <dbReference type="ARBA" id="ARBA00022723"/>
    </source>
</evidence>
<comment type="pathway">
    <text evidence="8">Amino-acid degradation; L-histidine degradation into L-glutamate; N-formimidoyl-L-glutamate from L-histidine: step 3/3.</text>
</comment>
<feature type="binding site" evidence="8">
    <location>
        <position position="312"/>
    </location>
    <ligand>
        <name>N-formimidoyl-L-glutamate</name>
        <dbReference type="ChEBI" id="CHEBI:58928"/>
    </ligand>
</feature>